<evidence type="ECO:0000256" key="2">
    <source>
        <dbReference type="ARBA" id="ARBA00010735"/>
    </source>
</evidence>
<feature type="transmembrane region" description="Helical" evidence="8">
    <location>
        <begin position="137"/>
        <end position="161"/>
    </location>
</feature>
<evidence type="ECO:0000256" key="3">
    <source>
        <dbReference type="ARBA" id="ARBA00022448"/>
    </source>
</evidence>
<dbReference type="InterPro" id="IPR011606">
    <property type="entry name" value="Brnchd-chn_aa_trnsp_permease"/>
</dbReference>
<dbReference type="PANTHER" id="PTHR34979">
    <property type="entry name" value="INNER MEMBRANE PROTEIN YGAZ"/>
    <property type="match status" value="1"/>
</dbReference>
<evidence type="ECO:0000256" key="4">
    <source>
        <dbReference type="ARBA" id="ARBA00022475"/>
    </source>
</evidence>
<evidence type="ECO:0000256" key="6">
    <source>
        <dbReference type="ARBA" id="ARBA00022989"/>
    </source>
</evidence>
<feature type="transmembrane region" description="Helical" evidence="8">
    <location>
        <begin position="167"/>
        <end position="185"/>
    </location>
</feature>
<comment type="caution">
    <text evidence="9">The sequence shown here is derived from an EMBL/GenBank/DDBJ whole genome shotgun (WGS) entry which is preliminary data.</text>
</comment>
<proteinExistence type="inferred from homology"/>
<feature type="transmembrane region" description="Helical" evidence="8">
    <location>
        <begin position="66"/>
        <end position="88"/>
    </location>
</feature>
<dbReference type="OrthoDB" id="3177005at2"/>
<dbReference type="Proteomes" id="UP000283442">
    <property type="component" value="Unassembled WGS sequence"/>
</dbReference>
<feature type="transmembrane region" description="Helical" evidence="8">
    <location>
        <begin position="223"/>
        <end position="240"/>
    </location>
</feature>
<evidence type="ECO:0000313" key="10">
    <source>
        <dbReference type="Proteomes" id="UP000283442"/>
    </source>
</evidence>
<evidence type="ECO:0000256" key="7">
    <source>
        <dbReference type="ARBA" id="ARBA00023136"/>
    </source>
</evidence>
<dbReference type="PANTHER" id="PTHR34979:SF1">
    <property type="entry name" value="INNER MEMBRANE PROTEIN YGAZ"/>
    <property type="match status" value="1"/>
</dbReference>
<keyword evidence="7 8" id="KW-0472">Membrane</keyword>
<keyword evidence="5 8" id="KW-0812">Transmembrane</keyword>
<reference evidence="9 10" key="1">
    <citation type="submission" date="2018-08" db="EMBL/GenBank/DDBJ databases">
        <title>A genome reference for cultivated species of the human gut microbiota.</title>
        <authorList>
            <person name="Zou Y."/>
            <person name="Xue W."/>
            <person name="Luo G."/>
        </authorList>
    </citation>
    <scope>NUCLEOTIDE SEQUENCE [LARGE SCALE GENOMIC DNA]</scope>
    <source>
        <strain evidence="9 10">AM25-21AC</strain>
    </source>
</reference>
<keyword evidence="6 8" id="KW-1133">Transmembrane helix</keyword>
<evidence type="ECO:0000256" key="5">
    <source>
        <dbReference type="ARBA" id="ARBA00022692"/>
    </source>
</evidence>
<gene>
    <name evidence="9" type="ORF">DW674_06305</name>
</gene>
<evidence type="ECO:0000256" key="1">
    <source>
        <dbReference type="ARBA" id="ARBA00004651"/>
    </source>
</evidence>
<accession>A0A414NX78</accession>
<comment type="subcellular location">
    <subcellularLocation>
        <location evidence="1">Cell membrane</location>
        <topology evidence="1">Multi-pass membrane protein</topology>
    </subcellularLocation>
</comment>
<evidence type="ECO:0000256" key="8">
    <source>
        <dbReference type="SAM" id="Phobius"/>
    </source>
</evidence>
<dbReference type="AlphaFoldDB" id="A0A414NX78"/>
<evidence type="ECO:0000313" key="9">
    <source>
        <dbReference type="EMBL" id="RHF51829.1"/>
    </source>
</evidence>
<name>A0A414NX78_9FIRM</name>
<feature type="transmembrane region" description="Helical" evidence="8">
    <location>
        <begin position="197"/>
        <end position="217"/>
    </location>
</feature>
<sequence>MTESFEPELTRSTREVFLEGVYDGMPVALGYFVVSFTLGIAARNAGLDPLQGFLASFFNNASAGEYAGFTVIAADAPYLEIILITLVANARYMLMSCALSQKFQPGTSIWHRIFVGFDVTDEIFGITIARKGPLNPYYNYGAMALALPGWAVGTALGVVAGNILPPAVVSALSVALYGMFLWVIIPPARKNRIVGALVLASFALSYLASILPGLAALSAGTRTIILTVLIAGVGAALFPVPDHCQQQEGDDGHAA</sequence>
<organism evidence="9 10">
    <name type="scientific">Mitsuokella multacida</name>
    <dbReference type="NCBI Taxonomy" id="52226"/>
    <lineage>
        <taxon>Bacteria</taxon>
        <taxon>Bacillati</taxon>
        <taxon>Bacillota</taxon>
        <taxon>Negativicutes</taxon>
        <taxon>Selenomonadales</taxon>
        <taxon>Selenomonadaceae</taxon>
        <taxon>Mitsuokella</taxon>
    </lineage>
</organism>
<comment type="similarity">
    <text evidence="2">Belongs to the AzlC family.</text>
</comment>
<keyword evidence="4" id="KW-1003">Cell membrane</keyword>
<protein>
    <submittedName>
        <fullName evidence="9">Branched-chain amino acid ABC transporter permease</fullName>
    </submittedName>
</protein>
<dbReference type="GO" id="GO:0005886">
    <property type="term" value="C:plasma membrane"/>
    <property type="evidence" value="ECO:0007669"/>
    <property type="project" value="UniProtKB-SubCell"/>
</dbReference>
<feature type="transmembrane region" description="Helical" evidence="8">
    <location>
        <begin position="21"/>
        <end position="46"/>
    </location>
</feature>
<dbReference type="RefSeq" id="WP_118176011.1">
    <property type="nucleotide sequence ID" value="NZ_JAQEAO010000002.1"/>
</dbReference>
<dbReference type="GO" id="GO:1903785">
    <property type="term" value="P:L-valine transmembrane transport"/>
    <property type="evidence" value="ECO:0007669"/>
    <property type="project" value="TreeGrafter"/>
</dbReference>
<keyword evidence="3" id="KW-0813">Transport</keyword>
<dbReference type="Pfam" id="PF03591">
    <property type="entry name" value="AzlC"/>
    <property type="match status" value="1"/>
</dbReference>
<dbReference type="EMBL" id="QRHE01000005">
    <property type="protein sequence ID" value="RHF51829.1"/>
    <property type="molecule type" value="Genomic_DNA"/>
</dbReference>